<evidence type="ECO:0000313" key="2">
    <source>
        <dbReference type="EMBL" id="TPE42395.1"/>
    </source>
</evidence>
<dbReference type="Pfam" id="PF11751">
    <property type="entry name" value="PorP_SprF"/>
    <property type="match status" value="1"/>
</dbReference>
<feature type="chain" id="PRO_5021434434" evidence="1">
    <location>
        <begin position="20"/>
        <end position="331"/>
    </location>
</feature>
<comment type="caution">
    <text evidence="2">The sequence shown here is derived from an EMBL/GenBank/DDBJ whole genome shotgun (WGS) entry which is preliminary data.</text>
</comment>
<accession>A0A501W1C3</accession>
<dbReference type="EMBL" id="VFRQ01000013">
    <property type="protein sequence ID" value="TPE42395.1"/>
    <property type="molecule type" value="Genomic_DNA"/>
</dbReference>
<evidence type="ECO:0000256" key="1">
    <source>
        <dbReference type="SAM" id="SignalP"/>
    </source>
</evidence>
<feature type="signal peptide" evidence="1">
    <location>
        <begin position="1"/>
        <end position="19"/>
    </location>
</feature>
<keyword evidence="1" id="KW-0732">Signal</keyword>
<dbReference type="RefSeq" id="WP_140623424.1">
    <property type="nucleotide sequence ID" value="NZ_VFRQ01000013.1"/>
</dbReference>
<dbReference type="InterPro" id="IPR019861">
    <property type="entry name" value="PorP/SprF_Bacteroidetes"/>
</dbReference>
<protein>
    <submittedName>
        <fullName evidence="2">Type IX secretion system membrane protein PorP/SprF</fullName>
    </submittedName>
</protein>
<dbReference type="Proteomes" id="UP000316727">
    <property type="component" value="Unassembled WGS sequence"/>
</dbReference>
<gene>
    <name evidence="2" type="ORF">FJM65_18390</name>
</gene>
<evidence type="ECO:0000313" key="3">
    <source>
        <dbReference type="Proteomes" id="UP000316727"/>
    </source>
</evidence>
<reference evidence="2 3" key="1">
    <citation type="submission" date="2019-06" db="EMBL/GenBank/DDBJ databases">
        <title>A novel bacterium of genus Pontibacter, isolated from marine sediment.</title>
        <authorList>
            <person name="Huang H."/>
            <person name="Mo K."/>
            <person name="Hu Y."/>
        </authorList>
    </citation>
    <scope>NUCLEOTIDE SEQUENCE [LARGE SCALE GENOMIC DNA]</scope>
    <source>
        <strain evidence="2 3">HB172049</strain>
    </source>
</reference>
<name>A0A501W1C3_9BACT</name>
<dbReference type="NCBIfam" id="TIGR03519">
    <property type="entry name" value="T9SS_PorP_fam"/>
    <property type="match status" value="1"/>
</dbReference>
<proteinExistence type="predicted"/>
<sequence>MKKYIIAIAAFLSAWGAQAQTRKHIANFSLFQQYYNPALTGYEGSMLKTFYRNQWTGFEDAPKTIFASAELDLADLRSWKQDNVLLGKGEDTYDRQAGARHAFGLAVLSDRFGAFTESQLLLSYGARVRLSEKLSLRWGTALTYGAQRLDGSRLTPDEENDPQYQDVLGQRNRLSKLDLNLGLMLTHDRYYVGYAMQDVGEGGLLTAGDDFLKGLYTRKHVAQAGYRTPITEQLGLVLNGIYQYDTRVKGTAELQAKGVYQNTFWAGGGYRQDLAYTLNAGVRLEQVKIGYVYESPTRDARAIGKSTNEIMLTFNLLPAKHPKYSKRVNIW</sequence>
<organism evidence="2 3">
    <name type="scientific">Pontibacter mangrovi</name>
    <dbReference type="NCBI Taxonomy" id="2589816"/>
    <lineage>
        <taxon>Bacteria</taxon>
        <taxon>Pseudomonadati</taxon>
        <taxon>Bacteroidota</taxon>
        <taxon>Cytophagia</taxon>
        <taxon>Cytophagales</taxon>
        <taxon>Hymenobacteraceae</taxon>
        <taxon>Pontibacter</taxon>
    </lineage>
</organism>
<keyword evidence="3" id="KW-1185">Reference proteome</keyword>
<dbReference type="AlphaFoldDB" id="A0A501W1C3"/>
<dbReference type="OrthoDB" id="978914at2"/>